<dbReference type="GO" id="GO:0008237">
    <property type="term" value="F:metallopeptidase activity"/>
    <property type="evidence" value="ECO:0007669"/>
    <property type="project" value="UniProtKB-KW"/>
</dbReference>
<feature type="signal peptide" evidence="8">
    <location>
        <begin position="1"/>
        <end position="33"/>
    </location>
</feature>
<evidence type="ECO:0000256" key="1">
    <source>
        <dbReference type="ARBA" id="ARBA00008139"/>
    </source>
</evidence>
<dbReference type="PROSITE" id="PS52011">
    <property type="entry name" value="PEPTIDASE_M2"/>
    <property type="match status" value="1"/>
</dbReference>
<protein>
    <recommendedName>
        <fullName evidence="7">Angiotensin-converting enzyme</fullName>
        <ecNumber evidence="7">3.4.-.-</ecNumber>
    </recommendedName>
</protein>
<evidence type="ECO:0000256" key="5">
    <source>
        <dbReference type="PIRSR" id="PIRSR601548-4"/>
    </source>
</evidence>
<evidence type="ECO:0000256" key="8">
    <source>
        <dbReference type="SAM" id="SignalP"/>
    </source>
</evidence>
<dbReference type="GO" id="GO:0006508">
    <property type="term" value="P:proteolysis"/>
    <property type="evidence" value="ECO:0007669"/>
    <property type="project" value="UniProtKB-KW"/>
</dbReference>
<comment type="cofactor">
    <cofactor evidence="7">
        <name>Zn(2+)</name>
        <dbReference type="ChEBI" id="CHEBI:29105"/>
    </cofactor>
    <text evidence="7">Binds 1 zinc ion per subunit.</text>
</comment>
<dbReference type="OrthoDB" id="10029630at2759"/>
<keyword evidence="7" id="KW-0482">Metalloprotease</keyword>
<dbReference type="AlphaFoldDB" id="A0A0J9R254"/>
<dbReference type="GO" id="GO:0005886">
    <property type="term" value="C:plasma membrane"/>
    <property type="evidence" value="ECO:0007669"/>
    <property type="project" value="TreeGrafter"/>
</dbReference>
<dbReference type="SUPFAM" id="SSF55486">
    <property type="entry name" value="Metalloproteases ('zincins'), catalytic domain"/>
    <property type="match status" value="1"/>
</dbReference>
<evidence type="ECO:0000256" key="2">
    <source>
        <dbReference type="ARBA" id="ARBA00022729"/>
    </source>
</evidence>
<dbReference type="EC" id="3.4.-.-" evidence="7"/>
<reference evidence="9" key="2">
    <citation type="submission" date="2014-06" db="EMBL/GenBank/DDBJ databases">
        <authorList>
            <person name="Hu T."/>
            <person name="Eisen M.B."/>
            <person name="Thornton K.R."/>
            <person name="Andolfatto P."/>
        </authorList>
    </citation>
    <scope>NUCLEOTIDE SEQUENCE</scope>
    <source>
        <strain evidence="9">W501</strain>
    </source>
</reference>
<dbReference type="KEGG" id="dsi:Dsimw501_GD23937"/>
<dbReference type="Bgee" id="FBgn0195303">
    <property type="expression patterns" value="Expressed in multicellular organism and 1 other cell type or tissue"/>
</dbReference>
<keyword evidence="7 9" id="KW-0378">Hydrolase</keyword>
<dbReference type="PRINTS" id="PR00791">
    <property type="entry name" value="PEPDIPTASEA"/>
</dbReference>
<dbReference type="InterPro" id="IPR001548">
    <property type="entry name" value="Peptidase_M2"/>
</dbReference>
<accession>A0A0J9R254</accession>
<dbReference type="PANTHER" id="PTHR10514">
    <property type="entry name" value="ANGIOTENSIN-CONVERTING ENZYME"/>
    <property type="match status" value="1"/>
</dbReference>
<reference evidence="9" key="3">
    <citation type="submission" date="2015-04" db="EMBL/GenBank/DDBJ databases">
        <authorList>
            <consortium name="FlyBase"/>
        </authorList>
    </citation>
    <scope>NUCLEOTIDE SEQUENCE</scope>
    <source>
        <strain evidence="9">W501</strain>
    </source>
</reference>
<evidence type="ECO:0000256" key="6">
    <source>
        <dbReference type="PROSITE-ProRule" id="PRU01355"/>
    </source>
</evidence>
<feature type="disulfide bond" evidence="5 6">
    <location>
        <begin position="151"/>
        <end position="159"/>
    </location>
</feature>
<feature type="disulfide bond" evidence="5 6">
    <location>
        <begin position="544"/>
        <end position="562"/>
    </location>
</feature>
<feature type="disulfide bond" evidence="5 6">
    <location>
        <begin position="358"/>
        <end position="376"/>
    </location>
</feature>
<keyword evidence="3 5" id="KW-1015">Disulfide bond</keyword>
<gene>
    <name evidence="9" type="primary">Dsim\GD23937</name>
    <name evidence="9" type="ORF">Dsimw501_GD23937</name>
</gene>
<dbReference type="EMBL" id="CM002910">
    <property type="protein sequence ID" value="KMY90185.1"/>
    <property type="molecule type" value="Genomic_DNA"/>
</dbReference>
<evidence type="ECO:0000256" key="7">
    <source>
        <dbReference type="RuleBase" id="RU361144"/>
    </source>
</evidence>
<dbReference type="Proteomes" id="UP000035880">
    <property type="component" value="Chromosome 2L"/>
</dbReference>
<dbReference type="Pfam" id="PF01401">
    <property type="entry name" value="Peptidase_M2"/>
    <property type="match status" value="1"/>
</dbReference>
<dbReference type="GO" id="GO:0005615">
    <property type="term" value="C:extracellular space"/>
    <property type="evidence" value="ECO:0007669"/>
    <property type="project" value="TreeGrafter"/>
</dbReference>
<evidence type="ECO:0000256" key="3">
    <source>
        <dbReference type="ARBA" id="ARBA00023157"/>
    </source>
</evidence>
<sequence>MRILAVLVSQIDRVIFRTSKILLFQLLVGLTQAVSPPDATLERFLNETNQQLAVIYDQAVLAQLLNELRGPNDLVALLEIEVTDDKLIKYVRTLTTRKAKFKRLGLGDSRQRRLLDKIPQLGYEALSGRDLKLVYALASSMSDNYHNVKLCAYKQPGNCTLRLIPDVQSIVQGSRDLDEIEYYWFEWRSRTGLATRSQFVDFMDLYKKTAQLNGYPRAEDYWFRSLELNGQETMTLLDKIIHGLRPLFLQFHAHVRGSLRKMHGEHLVPRYRPYPQHLAEVFIGNAFRRVQAEWYVDLPSPEIGLANITQELHRRGLSTTQRVFWNVAEYFRALGFPQLENSLWTYAQKVSSDDDDRCWHKAWRYYALPRTNFTYCPLNDEERFFNMFEAQSDLQYYRAASIQPTLLQEEPFPNFSDAIGKCFSMAASSPRFLRKLGVLRDNKWKELPARLNRLYIQGLRVVFLLPVFYVLDRYRVEVLAGHIKADDNEAYWRFTEHYTGAAAPTKRTNEQFDVPAKLLMEVDDQYASNFLSIVLQFQLLKHFCTITGQFEMGNPRKPLDLCDLSDQRGIGEILKRAMSLGSSVHYREVLKVLLGEPEISIDGLLTYFQPLQDWLQHQNQENNLEVGWT</sequence>
<organism evidence="9">
    <name type="scientific">Drosophila simulans</name>
    <name type="common">Fruit fly</name>
    <dbReference type="NCBI Taxonomy" id="7240"/>
    <lineage>
        <taxon>Eukaryota</taxon>
        <taxon>Metazoa</taxon>
        <taxon>Ecdysozoa</taxon>
        <taxon>Arthropoda</taxon>
        <taxon>Hexapoda</taxon>
        <taxon>Insecta</taxon>
        <taxon>Pterygota</taxon>
        <taxon>Neoptera</taxon>
        <taxon>Endopterygota</taxon>
        <taxon>Diptera</taxon>
        <taxon>Brachycera</taxon>
        <taxon>Muscomorpha</taxon>
        <taxon>Ephydroidea</taxon>
        <taxon>Drosophilidae</taxon>
        <taxon>Drosophila</taxon>
        <taxon>Sophophora</taxon>
    </lineage>
</organism>
<dbReference type="GO" id="GO:0004180">
    <property type="term" value="F:carboxypeptidase activity"/>
    <property type="evidence" value="ECO:0007669"/>
    <property type="project" value="UniProtKB-KW"/>
</dbReference>
<dbReference type="EMBL" id="CM002910">
    <property type="protein sequence ID" value="KMY90186.1"/>
    <property type="molecule type" value="Genomic_DNA"/>
</dbReference>
<dbReference type="GO" id="GO:0008241">
    <property type="term" value="F:peptidyl-dipeptidase activity"/>
    <property type="evidence" value="ECO:0007669"/>
    <property type="project" value="InterPro"/>
</dbReference>
<evidence type="ECO:0000313" key="9">
    <source>
        <dbReference type="EMBL" id="KMY90186.1"/>
    </source>
</evidence>
<keyword evidence="7 9" id="KW-0121">Carboxypeptidase</keyword>
<comment type="similarity">
    <text evidence="1 6 7">Belongs to the peptidase M2 family.</text>
</comment>
<keyword evidence="7" id="KW-0645">Protease</keyword>
<keyword evidence="7" id="KW-0479">Metal-binding</keyword>
<feature type="chain" id="PRO_5007412288" description="Angiotensin-converting enzyme" evidence="8">
    <location>
        <begin position="34"/>
        <end position="629"/>
    </location>
</feature>
<keyword evidence="7" id="KW-0862">Zinc</keyword>
<keyword evidence="4 7" id="KW-0325">Glycoprotein</keyword>
<name>A0A0J9R254_DROSI</name>
<proteinExistence type="inferred from homology"/>
<reference evidence="9" key="1">
    <citation type="journal article" date="2013" name="Genome Res.">
        <title>A second-generation assembly of the Drosophila simulans genome provides new insights into patterns of lineage-specific divergence.</title>
        <authorList>
            <person name="Hu T.T."/>
            <person name="Eisen M.B."/>
            <person name="Thornton K.R."/>
            <person name="Andolfatto P."/>
        </authorList>
    </citation>
    <scope>NUCLEOTIDE SEQUENCE [LARGE SCALE GENOMIC DNA]</scope>
    <source>
        <strain evidence="9">W501</strain>
    </source>
</reference>
<dbReference type="CDD" id="cd06461">
    <property type="entry name" value="M2_ACE"/>
    <property type="match status" value="1"/>
</dbReference>
<dbReference type="GO" id="GO:0046872">
    <property type="term" value="F:metal ion binding"/>
    <property type="evidence" value="ECO:0007669"/>
    <property type="project" value="UniProtKB-KW"/>
</dbReference>
<keyword evidence="2 8" id="KW-0732">Signal</keyword>
<evidence type="ECO:0000256" key="4">
    <source>
        <dbReference type="ARBA" id="ARBA00023180"/>
    </source>
</evidence>
<dbReference type="PANTHER" id="PTHR10514:SF44">
    <property type="entry name" value="ANGIOTENSIN-CONVERTING ENZYME-RELATED"/>
    <property type="match status" value="1"/>
</dbReference>